<dbReference type="Proteomes" id="UP001321481">
    <property type="component" value="Unassembled WGS sequence"/>
</dbReference>
<evidence type="ECO:0000256" key="6">
    <source>
        <dbReference type="ARBA" id="ARBA00022842"/>
    </source>
</evidence>
<evidence type="ECO:0000256" key="5">
    <source>
        <dbReference type="ARBA" id="ARBA00022801"/>
    </source>
</evidence>
<evidence type="ECO:0000256" key="8">
    <source>
        <dbReference type="HAMAP-Rule" id="MF_00265"/>
    </source>
</evidence>
<comment type="function">
    <text evidence="8">Toxic component of a toxin-antitoxin (TA) system. An RNase.</text>
</comment>
<comment type="caution">
    <text evidence="10">The sequence shown here is derived from an EMBL/GenBank/DDBJ whole genome shotgun (WGS) entry which is preliminary data.</text>
</comment>
<dbReference type="SUPFAM" id="SSF88723">
    <property type="entry name" value="PIN domain-like"/>
    <property type="match status" value="1"/>
</dbReference>
<dbReference type="InterPro" id="IPR022907">
    <property type="entry name" value="VapC_family"/>
</dbReference>
<keyword evidence="11" id="KW-1185">Reference proteome</keyword>
<dbReference type="EMBL" id="JASJND010000004">
    <property type="protein sequence ID" value="MDJ1113896.1"/>
    <property type="molecule type" value="Genomic_DNA"/>
</dbReference>
<evidence type="ECO:0000256" key="3">
    <source>
        <dbReference type="ARBA" id="ARBA00022722"/>
    </source>
</evidence>
<reference evidence="10 11" key="1">
    <citation type="submission" date="2023-05" db="EMBL/GenBank/DDBJ databases">
        <title>Microbacterium dauci sp.nov., Isolated from Carrot Rhizosphere Soil.</title>
        <authorList>
            <person name="Xiao Z."/>
            <person name="Zheng J."/>
        </authorList>
    </citation>
    <scope>NUCLEOTIDE SEQUENCE [LARGE SCALE GENOMIC DNA]</scope>
    <source>
        <strain evidence="10 11">LX3-4</strain>
    </source>
</reference>
<dbReference type="PANTHER" id="PTHR33653:SF1">
    <property type="entry name" value="RIBONUCLEASE VAPC2"/>
    <property type="match status" value="1"/>
</dbReference>
<keyword evidence="8" id="KW-0800">Toxin</keyword>
<organism evidence="10 11">
    <name type="scientific">Microbacterium dauci</name>
    <dbReference type="NCBI Taxonomy" id="3048008"/>
    <lineage>
        <taxon>Bacteria</taxon>
        <taxon>Bacillati</taxon>
        <taxon>Actinomycetota</taxon>
        <taxon>Actinomycetes</taxon>
        <taxon>Micrococcales</taxon>
        <taxon>Microbacteriaceae</taxon>
        <taxon>Microbacterium</taxon>
    </lineage>
</organism>
<feature type="binding site" evidence="8">
    <location>
        <position position="100"/>
    </location>
    <ligand>
        <name>Mg(2+)</name>
        <dbReference type="ChEBI" id="CHEBI:18420"/>
    </ligand>
</feature>
<proteinExistence type="inferred from homology"/>
<protein>
    <recommendedName>
        <fullName evidence="8">Ribonuclease VapC</fullName>
        <shortName evidence="8">RNase VapC</shortName>
        <ecNumber evidence="8">3.1.-.-</ecNumber>
    </recommendedName>
    <alternativeName>
        <fullName evidence="8">Toxin VapC</fullName>
    </alternativeName>
</protein>
<keyword evidence="2 8" id="KW-1277">Toxin-antitoxin system</keyword>
<feature type="binding site" evidence="8">
    <location>
        <position position="4"/>
    </location>
    <ligand>
        <name>Mg(2+)</name>
        <dbReference type="ChEBI" id="CHEBI:18420"/>
    </ligand>
</feature>
<dbReference type="InterPro" id="IPR029060">
    <property type="entry name" value="PIN-like_dom_sf"/>
</dbReference>
<evidence type="ECO:0000313" key="10">
    <source>
        <dbReference type="EMBL" id="MDJ1113896.1"/>
    </source>
</evidence>
<sequence length="131" mass="13668">MIVDTSALIALLQNEACAEAIDVATESAAWRGISAATLFEAAIVADGTSDPVRSARFDALIAGLDIEVVPLTAAHAAIARQAYRDYGRGSGHPAKLNFGDCFSYALAKERGEPLLYVGDDFAHTDIASALG</sequence>
<dbReference type="RefSeq" id="WP_283715397.1">
    <property type="nucleotide sequence ID" value="NZ_JASJND010000004.1"/>
</dbReference>
<keyword evidence="6 8" id="KW-0460">Magnesium</keyword>
<feature type="domain" description="PIN" evidence="9">
    <location>
        <begin position="1"/>
        <end position="125"/>
    </location>
</feature>
<dbReference type="HAMAP" id="MF_00265">
    <property type="entry name" value="VapC_Nob1"/>
    <property type="match status" value="1"/>
</dbReference>
<comment type="similarity">
    <text evidence="7 8">Belongs to the PINc/VapC protein family.</text>
</comment>
<gene>
    <name evidence="8" type="primary">vapC</name>
    <name evidence="10" type="ORF">QNI14_05480</name>
</gene>
<evidence type="ECO:0000256" key="7">
    <source>
        <dbReference type="ARBA" id="ARBA00038093"/>
    </source>
</evidence>
<dbReference type="EC" id="3.1.-.-" evidence="8"/>
<dbReference type="Gene3D" id="3.40.50.1010">
    <property type="entry name" value="5'-nuclease"/>
    <property type="match status" value="1"/>
</dbReference>
<evidence type="ECO:0000313" key="11">
    <source>
        <dbReference type="Proteomes" id="UP001321481"/>
    </source>
</evidence>
<comment type="cofactor">
    <cofactor evidence="1 8">
        <name>Mg(2+)</name>
        <dbReference type="ChEBI" id="CHEBI:18420"/>
    </cofactor>
</comment>
<keyword evidence="4 8" id="KW-0479">Metal-binding</keyword>
<accession>A0ABT6ZD41</accession>
<evidence type="ECO:0000256" key="2">
    <source>
        <dbReference type="ARBA" id="ARBA00022649"/>
    </source>
</evidence>
<keyword evidence="5 8" id="KW-0378">Hydrolase</keyword>
<evidence type="ECO:0000256" key="4">
    <source>
        <dbReference type="ARBA" id="ARBA00022723"/>
    </source>
</evidence>
<name>A0ABT6ZD41_9MICO</name>
<dbReference type="Pfam" id="PF01850">
    <property type="entry name" value="PIN"/>
    <property type="match status" value="1"/>
</dbReference>
<evidence type="ECO:0000259" key="9">
    <source>
        <dbReference type="Pfam" id="PF01850"/>
    </source>
</evidence>
<evidence type="ECO:0000256" key="1">
    <source>
        <dbReference type="ARBA" id="ARBA00001946"/>
    </source>
</evidence>
<dbReference type="InterPro" id="IPR050556">
    <property type="entry name" value="Type_II_TA_system_RNase"/>
</dbReference>
<dbReference type="CDD" id="cd09871">
    <property type="entry name" value="PIN_MtVapC28-VapC30-like"/>
    <property type="match status" value="1"/>
</dbReference>
<keyword evidence="3 8" id="KW-0540">Nuclease</keyword>
<dbReference type="PANTHER" id="PTHR33653">
    <property type="entry name" value="RIBONUCLEASE VAPC2"/>
    <property type="match status" value="1"/>
</dbReference>
<dbReference type="InterPro" id="IPR002716">
    <property type="entry name" value="PIN_dom"/>
</dbReference>